<dbReference type="PROSITE" id="PS51916">
    <property type="entry name" value="DEUBAD"/>
    <property type="match status" value="1"/>
</dbReference>
<proteinExistence type="predicted"/>
<dbReference type="InterPro" id="IPR024867">
    <property type="entry name" value="NFRKB"/>
</dbReference>
<evidence type="ECO:0000256" key="1">
    <source>
        <dbReference type="ARBA" id="ARBA00004123"/>
    </source>
</evidence>
<name>A0A811PQD3_9POAL</name>
<dbReference type="OrthoDB" id="1938996at2759"/>
<feature type="domain" description="DEUBAD" evidence="4">
    <location>
        <begin position="63"/>
        <end position="176"/>
    </location>
</feature>
<gene>
    <name evidence="5" type="ORF">NCGR_LOCUS30357</name>
</gene>
<keyword evidence="2" id="KW-0539">Nucleus</keyword>
<evidence type="ECO:0000256" key="3">
    <source>
        <dbReference type="SAM" id="MobiDB-lite"/>
    </source>
</evidence>
<reference evidence="5" key="1">
    <citation type="submission" date="2020-10" db="EMBL/GenBank/DDBJ databases">
        <authorList>
            <person name="Han B."/>
            <person name="Lu T."/>
            <person name="Zhao Q."/>
            <person name="Huang X."/>
            <person name="Zhao Y."/>
        </authorList>
    </citation>
    <scope>NUCLEOTIDE SEQUENCE</scope>
</reference>
<dbReference type="InterPro" id="IPR044867">
    <property type="entry name" value="DEUBAD_dom"/>
</dbReference>
<accession>A0A811PQD3</accession>
<dbReference type="PANTHER" id="PTHR13052">
    <property type="entry name" value="NFRKB-RELATED"/>
    <property type="match status" value="1"/>
</dbReference>
<evidence type="ECO:0000313" key="6">
    <source>
        <dbReference type="Proteomes" id="UP000604825"/>
    </source>
</evidence>
<dbReference type="Proteomes" id="UP000604825">
    <property type="component" value="Unassembled WGS sequence"/>
</dbReference>
<dbReference type="PANTHER" id="PTHR13052:SF3">
    <property type="entry name" value="NUCLEAR FACTOR RELATED TO KAPPA-B-BINDING PROTEIN"/>
    <property type="match status" value="1"/>
</dbReference>
<sequence>MGIVKIASREPAAKSGYSCGDEDLTREDRMLLQSFPDPESLGSEQVEVDCELAASRGQMCNIPYGLYDLHGLTEVLSLDTWNSCLTEDDRLHLAAYLPDMDQQDFVTTMKELFSGDAMFFGSPLRSFFHGLNGGLYSPQVSQARELLMMLQRRRHYHFLKWYHDGMVGKFASMSNLLRSSGTSASLGEKVPISHRRVYEKRFPCVSLSSTTPVTIKDEIATVSSPMKRAKLTDGPLSTHCSTRHSETAYVAKSAEMNSLEGQTFHHLSDPRQNCSKLPKGVLKIRTGCASVIDGSEGTHHRPGLVRAGQPGTQSSRFCTPPRVFAHDVHGFPENSSHINRINCTSASSQRTPLQWEGTLEPYALMGKIPLGVQMTVPEEHSAVYPSMMLRGFYQPAANHSLAYSIEAYDTRECAHMKDLLKNFGGQNIIVHQSSPDPYARVSDGHQMNGYSTMHSLRNAESVSEMLSLGTGIYPPYNNVSEQRETMRKHHDGMKLESPPARAVAEAEESRQFAYTYARRKPHKRSTMAEDTVSPSVLDGMANMKAKAIKL</sequence>
<evidence type="ECO:0000259" key="4">
    <source>
        <dbReference type="PROSITE" id="PS51916"/>
    </source>
</evidence>
<dbReference type="CDD" id="cd21865">
    <property type="entry name" value="DEUBAD_NFRKB"/>
    <property type="match status" value="1"/>
</dbReference>
<comment type="caution">
    <text evidence="5">The sequence shown here is derived from an EMBL/GenBank/DDBJ whole genome shotgun (WGS) entry which is preliminary data.</text>
</comment>
<dbReference type="EMBL" id="CAJGYO010000007">
    <property type="protein sequence ID" value="CAD6246084.1"/>
    <property type="molecule type" value="Genomic_DNA"/>
</dbReference>
<feature type="region of interest" description="Disordered" evidence="3">
    <location>
        <begin position="293"/>
        <end position="312"/>
    </location>
</feature>
<protein>
    <recommendedName>
        <fullName evidence="4">DEUBAD domain-containing protein</fullName>
    </recommendedName>
</protein>
<dbReference type="AlphaFoldDB" id="A0A811PQD3"/>
<keyword evidence="6" id="KW-1185">Reference proteome</keyword>
<evidence type="ECO:0000313" key="5">
    <source>
        <dbReference type="EMBL" id="CAD6246084.1"/>
    </source>
</evidence>
<dbReference type="GO" id="GO:0031011">
    <property type="term" value="C:Ino80 complex"/>
    <property type="evidence" value="ECO:0007669"/>
    <property type="project" value="InterPro"/>
</dbReference>
<organism evidence="5 6">
    <name type="scientific">Miscanthus lutarioriparius</name>
    <dbReference type="NCBI Taxonomy" id="422564"/>
    <lineage>
        <taxon>Eukaryota</taxon>
        <taxon>Viridiplantae</taxon>
        <taxon>Streptophyta</taxon>
        <taxon>Embryophyta</taxon>
        <taxon>Tracheophyta</taxon>
        <taxon>Spermatophyta</taxon>
        <taxon>Magnoliopsida</taxon>
        <taxon>Liliopsida</taxon>
        <taxon>Poales</taxon>
        <taxon>Poaceae</taxon>
        <taxon>PACMAD clade</taxon>
        <taxon>Panicoideae</taxon>
        <taxon>Andropogonodae</taxon>
        <taxon>Andropogoneae</taxon>
        <taxon>Saccharinae</taxon>
        <taxon>Miscanthus</taxon>
    </lineage>
</organism>
<evidence type="ECO:0000256" key="2">
    <source>
        <dbReference type="ARBA" id="ARBA00023242"/>
    </source>
</evidence>
<comment type="subcellular location">
    <subcellularLocation>
        <location evidence="1">Nucleus</location>
    </subcellularLocation>
</comment>